<dbReference type="Proteomes" id="UP000036923">
    <property type="component" value="Unassembled WGS sequence"/>
</dbReference>
<evidence type="ECO:0000259" key="2">
    <source>
        <dbReference type="PROSITE" id="PS50125"/>
    </source>
</evidence>
<proteinExistence type="predicted"/>
<sequence>MKLNSNQTLKVFLSIVLVSILCCCIMLCIYTEVPFNDRGCIVLGGIVLPFLMLMGLVLDSSNSMYKKLKNHITNLEKVQKAYERFFPKQFMYYMDKNDITDLKRKDYKSNAMGVMVTSICSYYTFSRDMTDEERFEFIDEYINNIGPVIYKKGGFISKFTGCGAMVLFPQKDKTDNILDTALSIQKNIRAENDDRIKLGEKPYQIGVGIHVSDSVLLGIVGFKSKAANVDRLELAILDEQVVLTESIQNASQLLGASVLATESIIKNLEHPENYKYRYLGLALFESIQQKIEIYDVYQEDDEELRKAKESTKKQFEEAVLLYQKQEFKKAKNIFIEIVSNNDRDLAAKMYYFLCDEYSYMDKLPQNWDKQINL</sequence>
<dbReference type="RefSeq" id="WP_036943897.1">
    <property type="nucleotide sequence ID" value="NZ_JQKC01000024.1"/>
</dbReference>
<dbReference type="GO" id="GO:0035556">
    <property type="term" value="P:intracellular signal transduction"/>
    <property type="evidence" value="ECO:0007669"/>
    <property type="project" value="InterPro"/>
</dbReference>
<dbReference type="OrthoDB" id="337251at2"/>
<accession>A0A0L6JI12</accession>
<dbReference type="GO" id="GO:0009190">
    <property type="term" value="P:cyclic nucleotide biosynthetic process"/>
    <property type="evidence" value="ECO:0007669"/>
    <property type="project" value="InterPro"/>
</dbReference>
<dbReference type="InterPro" id="IPR001054">
    <property type="entry name" value="A/G_cyclase"/>
</dbReference>
<keyword evidence="1" id="KW-0812">Transmembrane</keyword>
<evidence type="ECO:0000256" key="1">
    <source>
        <dbReference type="SAM" id="Phobius"/>
    </source>
</evidence>
<keyword evidence="4" id="KW-1185">Reference proteome</keyword>
<dbReference type="GO" id="GO:0004016">
    <property type="term" value="F:adenylate cyclase activity"/>
    <property type="evidence" value="ECO:0007669"/>
    <property type="project" value="UniProtKB-ARBA"/>
</dbReference>
<dbReference type="eggNOG" id="COG2114">
    <property type="taxonomic scope" value="Bacteria"/>
</dbReference>
<feature type="domain" description="Guanylate cyclase" evidence="2">
    <location>
        <begin position="113"/>
        <end position="248"/>
    </location>
</feature>
<dbReference type="EMBL" id="LGTC01000001">
    <property type="protein sequence ID" value="KNY25350.1"/>
    <property type="molecule type" value="Genomic_DNA"/>
</dbReference>
<dbReference type="Gene3D" id="3.30.70.1230">
    <property type="entry name" value="Nucleotide cyclase"/>
    <property type="match status" value="1"/>
</dbReference>
<dbReference type="SUPFAM" id="SSF55073">
    <property type="entry name" value="Nucleotide cyclase"/>
    <property type="match status" value="1"/>
</dbReference>
<keyword evidence="1" id="KW-0472">Membrane</keyword>
<evidence type="ECO:0000313" key="4">
    <source>
        <dbReference type="Proteomes" id="UP000036923"/>
    </source>
</evidence>
<organism evidence="3 4">
    <name type="scientific">Pseudobacteroides cellulosolvens ATCC 35603 = DSM 2933</name>
    <dbReference type="NCBI Taxonomy" id="398512"/>
    <lineage>
        <taxon>Bacteria</taxon>
        <taxon>Bacillati</taxon>
        <taxon>Bacillota</taxon>
        <taxon>Clostridia</taxon>
        <taxon>Eubacteriales</taxon>
        <taxon>Oscillospiraceae</taxon>
        <taxon>Pseudobacteroides</taxon>
    </lineage>
</organism>
<feature type="transmembrane region" description="Helical" evidence="1">
    <location>
        <begin position="12"/>
        <end position="33"/>
    </location>
</feature>
<feature type="transmembrane region" description="Helical" evidence="1">
    <location>
        <begin position="39"/>
        <end position="58"/>
    </location>
</feature>
<dbReference type="AlphaFoldDB" id="A0A0L6JI12"/>
<dbReference type="InterPro" id="IPR029787">
    <property type="entry name" value="Nucleotide_cyclase"/>
</dbReference>
<gene>
    <name evidence="3" type="ORF">Bccel_0610</name>
</gene>
<dbReference type="PROSITE" id="PS50125">
    <property type="entry name" value="GUANYLATE_CYCLASE_2"/>
    <property type="match status" value="1"/>
</dbReference>
<evidence type="ECO:0000313" key="3">
    <source>
        <dbReference type="EMBL" id="KNY25350.1"/>
    </source>
</evidence>
<reference evidence="4" key="1">
    <citation type="submission" date="2015-07" db="EMBL/GenBank/DDBJ databases">
        <title>Near-Complete Genome Sequence of the Cellulolytic Bacterium Bacteroides (Pseudobacteroides) cellulosolvens ATCC 35603.</title>
        <authorList>
            <person name="Dassa B."/>
            <person name="Utturkar S.M."/>
            <person name="Klingeman D.M."/>
            <person name="Hurt R.A."/>
            <person name="Keller M."/>
            <person name="Xu J."/>
            <person name="Reddy Y.H.K."/>
            <person name="Borovok I."/>
            <person name="Grinberg I.R."/>
            <person name="Lamed R."/>
            <person name="Zhivin O."/>
            <person name="Bayer E.A."/>
            <person name="Brown S.D."/>
        </authorList>
    </citation>
    <scope>NUCLEOTIDE SEQUENCE [LARGE SCALE GENOMIC DNA]</scope>
    <source>
        <strain evidence="4">DSM 2933</strain>
    </source>
</reference>
<comment type="caution">
    <text evidence="3">The sequence shown here is derived from an EMBL/GenBank/DDBJ whole genome shotgun (WGS) entry which is preliminary data.</text>
</comment>
<dbReference type="STRING" id="398512.Bccel_0610"/>
<protein>
    <submittedName>
        <fullName evidence="3">Adenylate/guanylate cyclase</fullName>
    </submittedName>
</protein>
<name>A0A0L6JI12_9FIRM</name>
<keyword evidence="1" id="KW-1133">Transmembrane helix</keyword>